<dbReference type="Pfam" id="PF23792">
    <property type="entry name" value="CD1375-like"/>
    <property type="match status" value="1"/>
</dbReference>
<evidence type="ECO:0000259" key="1">
    <source>
        <dbReference type="Pfam" id="PF23792"/>
    </source>
</evidence>
<reference evidence="2" key="1">
    <citation type="journal article" date="2021" name="Proc. Natl. Acad. Sci. U.S.A.">
        <title>A Catalog of Tens of Thousands of Viruses from Human Metagenomes Reveals Hidden Associations with Chronic Diseases.</title>
        <authorList>
            <person name="Tisza M.J."/>
            <person name="Buck C.B."/>
        </authorList>
    </citation>
    <scope>NUCLEOTIDE SEQUENCE</scope>
    <source>
        <strain evidence="2">CtlI314</strain>
    </source>
</reference>
<accession>A0A8S5T225</accession>
<organism evidence="2">
    <name type="scientific">Siphoviridae sp. ctlI314</name>
    <dbReference type="NCBI Taxonomy" id="2827927"/>
    <lineage>
        <taxon>Viruses</taxon>
        <taxon>Duplodnaviria</taxon>
        <taxon>Heunggongvirae</taxon>
        <taxon>Uroviricota</taxon>
        <taxon>Caudoviricetes</taxon>
    </lineage>
</organism>
<evidence type="ECO:0000313" key="2">
    <source>
        <dbReference type="EMBL" id="DAF57075.1"/>
    </source>
</evidence>
<protein>
    <recommendedName>
        <fullName evidence="1">CD1375-like domain-containing protein</fullName>
    </recommendedName>
</protein>
<name>A0A8S5T225_9CAUD</name>
<dbReference type="InterPro" id="IPR056265">
    <property type="entry name" value="CD1375-like_dom"/>
</dbReference>
<sequence length="63" mass="7096">MVTILTNLFILLQNNGGKEMMAMLWAQQIMLGKKTYGQVPRLLKDKVKEVLEDSGMGELANDK</sequence>
<dbReference type="EMBL" id="BK032727">
    <property type="protein sequence ID" value="DAF57075.1"/>
    <property type="molecule type" value="Genomic_DNA"/>
</dbReference>
<proteinExistence type="predicted"/>
<feature type="domain" description="CD1375-like" evidence="1">
    <location>
        <begin position="20"/>
        <end position="51"/>
    </location>
</feature>